<name>A0A5C1I3V7_9SPHI</name>
<keyword evidence="8" id="KW-1185">Reference proteome</keyword>
<dbReference type="InterPro" id="IPR046357">
    <property type="entry name" value="PPIase_dom_sf"/>
</dbReference>
<dbReference type="InterPro" id="IPR001179">
    <property type="entry name" value="PPIase_FKBP_dom"/>
</dbReference>
<sequence>MNRILLVLLLLSTIIFGCVKSSVDPAVQYRAQAAIDDKIISDYLAANSTLKAKRVDTTGVYYIVNDGEGGTGNVLYTNSTQVTVGFTGKILTSGFVFAQTDQFHPSYVLGAVIKGWQLGIPQIKPGGKVRLLIPSRYAYGPYAQDSIHLPANSVLDFQIQLYGVTN</sequence>
<dbReference type="GO" id="GO:0003755">
    <property type="term" value="F:peptidyl-prolyl cis-trans isomerase activity"/>
    <property type="evidence" value="ECO:0007669"/>
    <property type="project" value="UniProtKB-UniRule"/>
</dbReference>
<comment type="catalytic activity">
    <reaction evidence="1 4 5">
        <text>[protein]-peptidylproline (omega=180) = [protein]-peptidylproline (omega=0)</text>
        <dbReference type="Rhea" id="RHEA:16237"/>
        <dbReference type="Rhea" id="RHEA-COMP:10747"/>
        <dbReference type="Rhea" id="RHEA-COMP:10748"/>
        <dbReference type="ChEBI" id="CHEBI:83833"/>
        <dbReference type="ChEBI" id="CHEBI:83834"/>
        <dbReference type="EC" id="5.2.1.8"/>
    </reaction>
</comment>
<dbReference type="OrthoDB" id="669809at2"/>
<gene>
    <name evidence="7" type="ORF">DEO27_021940</name>
</gene>
<accession>A0A5C1I3V7</accession>
<dbReference type="AlphaFoldDB" id="A0A5C1I3V7"/>
<evidence type="ECO:0000256" key="1">
    <source>
        <dbReference type="ARBA" id="ARBA00000971"/>
    </source>
</evidence>
<dbReference type="EC" id="5.2.1.8" evidence="5"/>
<feature type="domain" description="PPIase FKBP-type" evidence="6">
    <location>
        <begin position="79"/>
        <end position="165"/>
    </location>
</feature>
<dbReference type="Gene3D" id="3.10.50.40">
    <property type="match status" value="1"/>
</dbReference>
<evidence type="ECO:0000256" key="4">
    <source>
        <dbReference type="PROSITE-ProRule" id="PRU00277"/>
    </source>
</evidence>
<evidence type="ECO:0000313" key="7">
    <source>
        <dbReference type="EMBL" id="QEM12559.1"/>
    </source>
</evidence>
<evidence type="ECO:0000259" key="6">
    <source>
        <dbReference type="PROSITE" id="PS50059"/>
    </source>
</evidence>
<organism evidence="7 8">
    <name type="scientific">Mucilaginibacter rubeus</name>
    <dbReference type="NCBI Taxonomy" id="2027860"/>
    <lineage>
        <taxon>Bacteria</taxon>
        <taxon>Pseudomonadati</taxon>
        <taxon>Bacteroidota</taxon>
        <taxon>Sphingobacteriia</taxon>
        <taxon>Sphingobacteriales</taxon>
        <taxon>Sphingobacteriaceae</taxon>
        <taxon>Mucilaginibacter</taxon>
    </lineage>
</organism>
<reference evidence="7" key="1">
    <citation type="submission" date="2019-08" db="EMBL/GenBank/DDBJ databases">
        <title>Comparative genome analysis confer to the adaptation heavy metal polluted environment.</title>
        <authorList>
            <person name="Li Y."/>
        </authorList>
    </citation>
    <scope>NUCLEOTIDE SEQUENCE [LARGE SCALE GENOMIC DNA]</scope>
    <source>
        <strain evidence="7">P1</strain>
    </source>
</reference>
<dbReference type="InterPro" id="IPR050689">
    <property type="entry name" value="FKBP-type_PPIase"/>
</dbReference>
<evidence type="ECO:0000256" key="3">
    <source>
        <dbReference type="ARBA" id="ARBA00023235"/>
    </source>
</evidence>
<dbReference type="RefSeq" id="WP_146749982.1">
    <property type="nucleotide sequence ID" value="NZ_CP043450.1"/>
</dbReference>
<proteinExistence type="inferred from homology"/>
<dbReference type="EMBL" id="CP043450">
    <property type="protein sequence ID" value="QEM12559.1"/>
    <property type="molecule type" value="Genomic_DNA"/>
</dbReference>
<dbReference type="PANTHER" id="PTHR10516:SF443">
    <property type="entry name" value="FK506-BINDING PROTEIN 59-RELATED"/>
    <property type="match status" value="1"/>
</dbReference>
<dbReference type="KEGG" id="mrub:DEO27_021940"/>
<dbReference type="PROSITE" id="PS51257">
    <property type="entry name" value="PROKAR_LIPOPROTEIN"/>
    <property type="match status" value="1"/>
</dbReference>
<dbReference type="PANTHER" id="PTHR10516">
    <property type="entry name" value="PEPTIDYL-PROLYL CIS-TRANS ISOMERASE"/>
    <property type="match status" value="1"/>
</dbReference>
<dbReference type="Pfam" id="PF00254">
    <property type="entry name" value="FKBP_C"/>
    <property type="match status" value="1"/>
</dbReference>
<evidence type="ECO:0000256" key="2">
    <source>
        <dbReference type="ARBA" id="ARBA00023110"/>
    </source>
</evidence>
<protein>
    <recommendedName>
        <fullName evidence="5">Peptidyl-prolyl cis-trans isomerase</fullName>
        <ecNumber evidence="5">5.2.1.8</ecNumber>
    </recommendedName>
</protein>
<evidence type="ECO:0000256" key="5">
    <source>
        <dbReference type="RuleBase" id="RU003915"/>
    </source>
</evidence>
<dbReference type="PROSITE" id="PS50059">
    <property type="entry name" value="FKBP_PPIASE"/>
    <property type="match status" value="1"/>
</dbReference>
<comment type="similarity">
    <text evidence="5">Belongs to the FKBP-type PPIase family.</text>
</comment>
<keyword evidence="3 4" id="KW-0413">Isomerase</keyword>
<keyword evidence="2 4" id="KW-0697">Rotamase</keyword>
<evidence type="ECO:0000313" key="8">
    <source>
        <dbReference type="Proteomes" id="UP000251402"/>
    </source>
</evidence>
<dbReference type="Proteomes" id="UP000251402">
    <property type="component" value="Chromosome"/>
</dbReference>
<dbReference type="SUPFAM" id="SSF54534">
    <property type="entry name" value="FKBP-like"/>
    <property type="match status" value="1"/>
</dbReference>